<feature type="compositionally biased region" description="Low complexity" evidence="1">
    <location>
        <begin position="746"/>
        <end position="757"/>
    </location>
</feature>
<protein>
    <recommendedName>
        <fullName evidence="3">Superoxide dismutase copper/zinc binding domain-containing protein</fullName>
    </recommendedName>
</protein>
<dbReference type="Gene3D" id="2.60.40.200">
    <property type="entry name" value="Superoxide dismutase, copper/zinc binding domain"/>
    <property type="match status" value="4"/>
</dbReference>
<comment type="caution">
    <text evidence="4">The sequence shown here is derived from an EMBL/GenBank/DDBJ whole genome shotgun (WGS) entry which is preliminary data.</text>
</comment>
<gene>
    <name evidence="4" type="ORF">TSAR_016374</name>
</gene>
<dbReference type="EMBL" id="NNAY01001064">
    <property type="protein sequence ID" value="OXU25271.1"/>
    <property type="molecule type" value="Genomic_DNA"/>
</dbReference>
<organism evidence="4 5">
    <name type="scientific">Trichomalopsis sarcophagae</name>
    <dbReference type="NCBI Taxonomy" id="543379"/>
    <lineage>
        <taxon>Eukaryota</taxon>
        <taxon>Metazoa</taxon>
        <taxon>Ecdysozoa</taxon>
        <taxon>Arthropoda</taxon>
        <taxon>Hexapoda</taxon>
        <taxon>Insecta</taxon>
        <taxon>Pterygota</taxon>
        <taxon>Neoptera</taxon>
        <taxon>Endopterygota</taxon>
        <taxon>Hymenoptera</taxon>
        <taxon>Apocrita</taxon>
        <taxon>Proctotrupomorpha</taxon>
        <taxon>Chalcidoidea</taxon>
        <taxon>Pteromalidae</taxon>
        <taxon>Pteromalinae</taxon>
        <taxon>Trichomalopsis</taxon>
    </lineage>
</organism>
<proteinExistence type="predicted"/>
<evidence type="ECO:0000313" key="4">
    <source>
        <dbReference type="EMBL" id="OXU25271.1"/>
    </source>
</evidence>
<keyword evidence="5" id="KW-1185">Reference proteome</keyword>
<dbReference type="Pfam" id="PF00080">
    <property type="entry name" value="Sod_Cu"/>
    <property type="match status" value="1"/>
</dbReference>
<dbReference type="InterPro" id="IPR053257">
    <property type="entry name" value="Cu-only_SOD"/>
</dbReference>
<feature type="domain" description="Superoxide dismutase copper/zinc binding" evidence="3">
    <location>
        <begin position="686"/>
        <end position="809"/>
    </location>
</feature>
<dbReference type="InterPro" id="IPR001424">
    <property type="entry name" value="SOD_Cu_Zn_dom"/>
</dbReference>
<feature type="chain" id="PRO_5012353269" description="Superoxide dismutase copper/zinc binding domain-containing protein" evidence="2">
    <location>
        <begin position="24"/>
        <end position="1348"/>
    </location>
</feature>
<feature type="signal peptide" evidence="2">
    <location>
        <begin position="1"/>
        <end position="23"/>
    </location>
</feature>
<dbReference type="PANTHER" id="PTHR20910:SF1">
    <property type="entry name" value="SUPEROXIDE DISMUTASE COPPER_ZINC BINDING DOMAIN-CONTAINING PROTEIN"/>
    <property type="match status" value="1"/>
</dbReference>
<evidence type="ECO:0000256" key="2">
    <source>
        <dbReference type="SAM" id="SignalP"/>
    </source>
</evidence>
<dbReference type="GO" id="GO:0006801">
    <property type="term" value="P:superoxide metabolic process"/>
    <property type="evidence" value="ECO:0007669"/>
    <property type="project" value="InterPro"/>
</dbReference>
<reference evidence="4 5" key="1">
    <citation type="journal article" date="2017" name="Curr. Biol.">
        <title>The Evolution of Venom by Co-option of Single-Copy Genes.</title>
        <authorList>
            <person name="Martinson E.O."/>
            <person name="Mrinalini"/>
            <person name="Kelkar Y.D."/>
            <person name="Chang C.H."/>
            <person name="Werren J.H."/>
        </authorList>
    </citation>
    <scope>NUCLEOTIDE SEQUENCE [LARGE SCALE GENOMIC DNA]</scope>
    <source>
        <strain evidence="4 5">Alberta</strain>
        <tissue evidence="4">Whole body</tissue>
    </source>
</reference>
<dbReference type="SUPFAM" id="SSF49329">
    <property type="entry name" value="Cu,Zn superoxide dismutase-like"/>
    <property type="match status" value="5"/>
</dbReference>
<evidence type="ECO:0000259" key="3">
    <source>
        <dbReference type="Pfam" id="PF00080"/>
    </source>
</evidence>
<dbReference type="STRING" id="543379.A0A232F3F3"/>
<evidence type="ECO:0000313" key="5">
    <source>
        <dbReference type="Proteomes" id="UP000215335"/>
    </source>
</evidence>
<sequence>MANNRLWFLPLLLLVTCVATGNAVRLAAYISSGGLHGEIRFEPANNNNVRIRLALKTTLQYPDQQWHWYLTEFPVDYTLIENRCDSRNLGKSVVDLTELVGPLDFPGNETGSIEVSGLSLSGEKGLWGKGILMRDTYSNRVICASVTVLDRNTEKLAEARFNGDIAGSVWMRWLGGSASEDSTDTIIHTNLQHTSNRNFLNESFSEHHWKIYVTDIFDTGKERTSCSILQTVFDPDNSGSGKSIGDIDARLGKIRVASRVNSNFRQAYRDPGLAILPADLIGPHHVLYLVIFHPTHNDIILGCAKIKPRKAITAKAIVDSRGIKGEVTLIQETPFDPTWVNVSLSPINDLETRIRYETKVVSYSIHELPKEPEKLLQDTIEPCLTTKNLYDPLKINENTVPPAGLGTQDQYAVGDLTGKLQGRKEGSHHLDILPGSAKLSGLYWDAYLPLSGINSVVHRSLVIHKYNESDNDATSVIPWVCSTFSLQLPNNAGQMPMITAEVTFRYPIVGKVIFRQPRNEPEMDTTIIIEHLIHADGSSLNDSVDHRWMIHDEPPGQDYYNWTSRCLSAGAPYNPYKIEWDDKQPQFCSEHTVPFCRMGDFTRHGNLNIAGRKKDGLRLTRKLFTDTLLTLSGPTAIFGKSLVIYDDHGPKARGERLACSIITGLYRRKAVAKDWFGNGEEISLGGKLEFIQESAYDVTDVEVNLEGLDGKMSGYHVHMTPVEIDLTFPCEGTSLYGHWNPLNVDPSTSPPSTSGTSDQYEMGDLSGKFGTLDGRRRYMSVYNDTQLPLFGPRSILGRSIIVHKKEKNARWACTTIERGYAPSEARELRAIASFHHPQGYAYGYIRMTQLIYKDGSQSDTVMEVKLRHPGRQDRNVTRNHNWAIYVNPVGVDATVQIKDTRCVAGGYRWNPYFTQLADPLNEDLYRQECGPDLPLRCDVGDVSARVGPIDIGVERRVFSDPNFPLEGKVTALGKSIVILDKDFGSSRFACANIEPDNDIVKYANIRKPPRFVAAQFLEDVRQVMGIPEWMLSIDNRKTKILHDGACIQFLLHFKGPIANKLEQDFSKLMTTGRLDAPSLPIPGYVPTKRKNTLGHRQCGTRDYSDKTQPKTVEEHFKLIMTDGSYIDTANKKVNFNDLPDWFDEELFKKFYKSVNVIRWKHSMNSKRAIDNGLTGISQRDMVLTQFGFVGYVLTHPDVMGLSDTTEERQAINHLWRVVGHLLGIPERLNLCRRNEYETTLLCNMLLDALYIKNLKEPTQEFHTLTIAAVKGIGSIDPLVDLDAFLSFFYEINGIKYEKKISAFSRFNYLFRKANFYVIGFTGICTFDVSTGCIKNFPFSAISDTENKD</sequence>
<dbReference type="Proteomes" id="UP000215335">
    <property type="component" value="Unassembled WGS sequence"/>
</dbReference>
<name>A0A232F3F3_9HYME</name>
<dbReference type="GO" id="GO:0046872">
    <property type="term" value="F:metal ion binding"/>
    <property type="evidence" value="ECO:0007669"/>
    <property type="project" value="InterPro"/>
</dbReference>
<dbReference type="InterPro" id="IPR036423">
    <property type="entry name" value="SOD-like_Cu/Zn_dom_sf"/>
</dbReference>
<dbReference type="PANTHER" id="PTHR20910">
    <property type="entry name" value="AGAP001623-PA"/>
    <property type="match status" value="1"/>
</dbReference>
<feature type="region of interest" description="Disordered" evidence="1">
    <location>
        <begin position="741"/>
        <end position="764"/>
    </location>
</feature>
<dbReference type="OrthoDB" id="159229at2759"/>
<accession>A0A232F3F3</accession>
<evidence type="ECO:0000256" key="1">
    <source>
        <dbReference type="SAM" id="MobiDB-lite"/>
    </source>
</evidence>
<keyword evidence="2" id="KW-0732">Signal</keyword>